<dbReference type="Proteomes" id="UP001232063">
    <property type="component" value="Unassembled WGS sequence"/>
</dbReference>
<accession>A0AAE3R5I8</accession>
<evidence type="ECO:0000313" key="1">
    <source>
        <dbReference type="EMBL" id="MDJ1501082.1"/>
    </source>
</evidence>
<gene>
    <name evidence="1" type="ORF">QNI22_10510</name>
</gene>
<sequence length="247" mass="28868">MIDQLKRHPFPVVAHFKFSLVLSYALPQEVLRPLLPPHLELDTFNDFGFVTVAMVQTENLRPAGFPEWIGQNFFLIGYRLFVRYHTINGKRLRGLYILRSETDKLLMKTLGNMLTHYQYSLTDIQWNIKEKSISVVSKVSDLHVDVQWNDEHSQLPENSVFTNWKEARRFAGPLPFTFDFEPKTNHMTIIEGVRENWAPLPVNVQTAKIGFLNNTPFDHTELQLSNAFVVQNIPYRWEKGRIENVLQ</sequence>
<protein>
    <submittedName>
        <fullName evidence="1">DUF2071 domain-containing protein</fullName>
    </submittedName>
</protein>
<dbReference type="InterPro" id="IPR018644">
    <property type="entry name" value="DUF2071"/>
</dbReference>
<dbReference type="AlphaFoldDB" id="A0AAE3R5I8"/>
<dbReference type="RefSeq" id="WP_314510589.1">
    <property type="nucleotide sequence ID" value="NZ_JASJOU010000003.1"/>
</dbReference>
<name>A0AAE3R5I8_9BACT</name>
<dbReference type="Pfam" id="PF09844">
    <property type="entry name" value="DUF2071"/>
    <property type="match status" value="1"/>
</dbReference>
<dbReference type="EMBL" id="JASJOU010000003">
    <property type="protein sequence ID" value="MDJ1501082.1"/>
    <property type="molecule type" value="Genomic_DNA"/>
</dbReference>
<keyword evidence="2" id="KW-1185">Reference proteome</keyword>
<evidence type="ECO:0000313" key="2">
    <source>
        <dbReference type="Proteomes" id="UP001232063"/>
    </source>
</evidence>
<comment type="caution">
    <text evidence="1">The sequence shown here is derived from an EMBL/GenBank/DDBJ whole genome shotgun (WGS) entry which is preliminary data.</text>
</comment>
<reference evidence="1" key="1">
    <citation type="submission" date="2023-05" db="EMBL/GenBank/DDBJ databases">
        <authorList>
            <person name="Zhang X."/>
        </authorList>
    </citation>
    <scope>NUCLEOTIDE SEQUENCE</scope>
    <source>
        <strain evidence="1">BD1B2-1</strain>
    </source>
</reference>
<organism evidence="1 2">
    <name type="scientific">Xanthocytophaga agilis</name>
    <dbReference type="NCBI Taxonomy" id="3048010"/>
    <lineage>
        <taxon>Bacteria</taxon>
        <taxon>Pseudomonadati</taxon>
        <taxon>Bacteroidota</taxon>
        <taxon>Cytophagia</taxon>
        <taxon>Cytophagales</taxon>
        <taxon>Rhodocytophagaceae</taxon>
        <taxon>Xanthocytophaga</taxon>
    </lineage>
</organism>
<proteinExistence type="predicted"/>